<dbReference type="RefSeq" id="XP_023625476.1">
    <property type="nucleotide sequence ID" value="XM_023769708.1"/>
</dbReference>
<gene>
    <name evidence="1" type="ORF">RCC_04430</name>
</gene>
<dbReference type="GeneID" id="35599605"/>
<keyword evidence="2" id="KW-1185">Reference proteome</keyword>
<dbReference type="EMBL" id="FJUY01000006">
    <property type="protein sequence ID" value="CZT18586.1"/>
    <property type="molecule type" value="Genomic_DNA"/>
</dbReference>
<protein>
    <submittedName>
        <fullName evidence="1">Uncharacterized protein</fullName>
    </submittedName>
</protein>
<sequence>MDSLQKDLFFCVCTVFASAKSGAILLNNVHTAYMMTCNEIWSSLLGFEAVAILFTPDENKA</sequence>
<evidence type="ECO:0000313" key="1">
    <source>
        <dbReference type="EMBL" id="CZT18586.1"/>
    </source>
</evidence>
<organism evidence="1 2">
    <name type="scientific">Ramularia collo-cygni</name>
    <dbReference type="NCBI Taxonomy" id="112498"/>
    <lineage>
        <taxon>Eukaryota</taxon>
        <taxon>Fungi</taxon>
        <taxon>Dikarya</taxon>
        <taxon>Ascomycota</taxon>
        <taxon>Pezizomycotina</taxon>
        <taxon>Dothideomycetes</taxon>
        <taxon>Dothideomycetidae</taxon>
        <taxon>Mycosphaerellales</taxon>
        <taxon>Mycosphaerellaceae</taxon>
        <taxon>Ramularia</taxon>
    </lineage>
</organism>
<evidence type="ECO:0000313" key="2">
    <source>
        <dbReference type="Proteomes" id="UP000225277"/>
    </source>
</evidence>
<name>A0A2D3V4X5_9PEZI</name>
<accession>A0A2D3V4X5</accession>
<dbReference type="AlphaFoldDB" id="A0A2D3V4X5"/>
<dbReference type="Proteomes" id="UP000225277">
    <property type="component" value="Unassembled WGS sequence"/>
</dbReference>
<proteinExistence type="predicted"/>
<reference evidence="1 2" key="1">
    <citation type="submission" date="2016-03" db="EMBL/GenBank/DDBJ databases">
        <authorList>
            <person name="Ploux O."/>
        </authorList>
    </citation>
    <scope>NUCLEOTIDE SEQUENCE [LARGE SCALE GENOMIC DNA]</scope>
    <source>
        <strain evidence="1 2">URUG2</strain>
    </source>
</reference>